<dbReference type="AlphaFoldDB" id="A0A816DAI7"/>
<dbReference type="GO" id="GO:0005525">
    <property type="term" value="F:GTP binding"/>
    <property type="evidence" value="ECO:0007669"/>
    <property type="project" value="UniProtKB-KW"/>
</dbReference>
<dbReference type="InterPro" id="IPR045058">
    <property type="entry name" value="GIMA/IAN/Toc"/>
</dbReference>
<keyword evidence="11" id="KW-1002">Plastid outer membrane</keyword>
<evidence type="ECO:0000256" key="13">
    <source>
        <dbReference type="ARBA" id="ARBA00022927"/>
    </source>
</evidence>
<evidence type="ECO:0000256" key="1">
    <source>
        <dbReference type="ARBA" id="ARBA00001946"/>
    </source>
</evidence>
<dbReference type="Proteomes" id="UP000663829">
    <property type="component" value="Unassembled WGS sequence"/>
</dbReference>
<dbReference type="InterPro" id="IPR027417">
    <property type="entry name" value="P-loop_NTPase"/>
</dbReference>
<sequence length="205" mass="24225">MFKNELTEDLDKKIKEIWDTIDKAYNNERIKGERLNKNTKLTRNILLLGRTRSGKTTMKNMLKDPRHISDGLTLYSQTKYPTLNQIKIDDHNMQLNIIDTPGLFDRQLLKNKDILNLIDKFLSEEQISKKLHLICFCVSFESGINEDDIQSIKTFIDHFGFDIAKNSCFIVTRSESKSNEQREKLHDEIMNDQHFKEWLPFKWSV</sequence>
<evidence type="ECO:0000256" key="2">
    <source>
        <dbReference type="ARBA" id="ARBA00004167"/>
    </source>
</evidence>
<dbReference type="GO" id="GO:0046872">
    <property type="term" value="F:metal ion binding"/>
    <property type="evidence" value="ECO:0007669"/>
    <property type="project" value="UniProtKB-KW"/>
</dbReference>
<evidence type="ECO:0000256" key="14">
    <source>
        <dbReference type="ARBA" id="ARBA00022989"/>
    </source>
</evidence>
<gene>
    <name evidence="19" type="ORF">GPM918_LOCUS44523</name>
    <name evidence="20" type="ORF">SRO942_LOCUS46417</name>
</gene>
<keyword evidence="21" id="KW-1185">Reference proteome</keyword>
<evidence type="ECO:0000256" key="16">
    <source>
        <dbReference type="ARBA" id="ARBA00023136"/>
    </source>
</evidence>
<comment type="similarity">
    <text evidence="3">Belongs to the TRAFAC class TrmE-Era-EngA-EngB-Septin-like GTPase superfamily. AIG1/Toc34/Toc159-like paraseptin GTPase family. IAN subfamily.</text>
</comment>
<keyword evidence="16" id="KW-0472">Membrane</keyword>
<evidence type="ECO:0000256" key="4">
    <source>
        <dbReference type="ARBA" id="ARBA00022448"/>
    </source>
</evidence>
<evidence type="ECO:0000313" key="21">
    <source>
        <dbReference type="Proteomes" id="UP000663829"/>
    </source>
</evidence>
<keyword evidence="13" id="KW-0653">Protein transport</keyword>
<dbReference type="GO" id="GO:0016787">
    <property type="term" value="F:hydrolase activity"/>
    <property type="evidence" value="ECO:0007669"/>
    <property type="project" value="UniProtKB-KW"/>
</dbReference>
<keyword evidence="14" id="KW-1133">Transmembrane helix</keyword>
<dbReference type="InterPro" id="IPR006703">
    <property type="entry name" value="G_AIG1"/>
</dbReference>
<comment type="cofactor">
    <cofactor evidence="1">
        <name>Mg(2+)</name>
        <dbReference type="ChEBI" id="CHEBI:18420"/>
    </cofactor>
</comment>
<comment type="caution">
    <text evidence="19">The sequence shown here is derived from an EMBL/GenBank/DDBJ whole genome shotgun (WGS) entry which is preliminary data.</text>
</comment>
<evidence type="ECO:0000256" key="15">
    <source>
        <dbReference type="ARBA" id="ARBA00023134"/>
    </source>
</evidence>
<protein>
    <recommendedName>
        <fullName evidence="18">AIG1-type G domain-containing protein</fullName>
    </recommendedName>
</protein>
<dbReference type="EMBL" id="CAJOBC010112747">
    <property type="protein sequence ID" value="CAF4536670.1"/>
    <property type="molecule type" value="Genomic_DNA"/>
</dbReference>
<evidence type="ECO:0000256" key="12">
    <source>
        <dbReference type="ARBA" id="ARBA00022842"/>
    </source>
</evidence>
<evidence type="ECO:0000256" key="11">
    <source>
        <dbReference type="ARBA" id="ARBA00022805"/>
    </source>
</evidence>
<evidence type="ECO:0000256" key="10">
    <source>
        <dbReference type="ARBA" id="ARBA00022801"/>
    </source>
</evidence>
<dbReference type="GO" id="GO:0015031">
    <property type="term" value="P:protein transport"/>
    <property type="evidence" value="ECO:0007669"/>
    <property type="project" value="UniProtKB-KW"/>
</dbReference>
<dbReference type="OrthoDB" id="10008737at2759"/>
<dbReference type="SUPFAM" id="SSF52540">
    <property type="entry name" value="P-loop containing nucleoside triphosphate hydrolases"/>
    <property type="match status" value="1"/>
</dbReference>
<evidence type="ECO:0000313" key="20">
    <source>
        <dbReference type="EMBL" id="CAF4536670.1"/>
    </source>
</evidence>
<evidence type="ECO:0000256" key="5">
    <source>
        <dbReference type="ARBA" id="ARBA00022528"/>
    </source>
</evidence>
<dbReference type="Pfam" id="PF04548">
    <property type="entry name" value="AIG1"/>
    <property type="match status" value="1"/>
</dbReference>
<dbReference type="PANTHER" id="PTHR10903:SF135">
    <property type="entry name" value="TRANSLOCASE OF CHLOROPLAST 120, CHLOROPLASTIC-RELATED"/>
    <property type="match status" value="1"/>
</dbReference>
<dbReference type="PANTHER" id="PTHR10903">
    <property type="entry name" value="GTPASE, IMAP FAMILY MEMBER-RELATED"/>
    <property type="match status" value="1"/>
</dbReference>
<evidence type="ECO:0000256" key="3">
    <source>
        <dbReference type="ARBA" id="ARBA00008535"/>
    </source>
</evidence>
<keyword evidence="5" id="KW-0150">Chloroplast</keyword>
<keyword evidence="7" id="KW-0812">Transmembrane</keyword>
<keyword evidence="9" id="KW-0547">Nucleotide-binding</keyword>
<dbReference type="EMBL" id="CAJNOQ010044625">
    <property type="protein sequence ID" value="CAF1633759.1"/>
    <property type="molecule type" value="Genomic_DNA"/>
</dbReference>
<keyword evidence="4" id="KW-0813">Transport</keyword>
<name>A0A816DAI7_9BILA</name>
<proteinExistence type="inferred from homology"/>
<keyword evidence="12" id="KW-0460">Magnesium</keyword>
<comment type="subcellular location">
    <subcellularLocation>
        <location evidence="2">Membrane</location>
        <topology evidence="2">Single-pass membrane protein</topology>
    </subcellularLocation>
    <subcellularLocation>
        <location evidence="17">Plastid</location>
        <location evidence="17">Chloroplast outer membrane</location>
    </subcellularLocation>
</comment>
<dbReference type="Gene3D" id="3.40.50.300">
    <property type="entry name" value="P-loop containing nucleotide triphosphate hydrolases"/>
    <property type="match status" value="1"/>
</dbReference>
<accession>A0A816DAI7</accession>
<keyword evidence="6" id="KW-0934">Plastid</keyword>
<keyword evidence="15" id="KW-0342">GTP-binding</keyword>
<reference evidence="19" key="1">
    <citation type="submission" date="2021-02" db="EMBL/GenBank/DDBJ databases">
        <authorList>
            <person name="Nowell W R."/>
        </authorList>
    </citation>
    <scope>NUCLEOTIDE SEQUENCE</scope>
</reference>
<evidence type="ECO:0000256" key="7">
    <source>
        <dbReference type="ARBA" id="ARBA00022692"/>
    </source>
</evidence>
<organism evidence="19 21">
    <name type="scientific">Didymodactylos carnosus</name>
    <dbReference type="NCBI Taxonomy" id="1234261"/>
    <lineage>
        <taxon>Eukaryota</taxon>
        <taxon>Metazoa</taxon>
        <taxon>Spiralia</taxon>
        <taxon>Gnathifera</taxon>
        <taxon>Rotifera</taxon>
        <taxon>Eurotatoria</taxon>
        <taxon>Bdelloidea</taxon>
        <taxon>Philodinida</taxon>
        <taxon>Philodinidae</taxon>
        <taxon>Didymodactylos</taxon>
    </lineage>
</organism>
<keyword evidence="8" id="KW-0479">Metal-binding</keyword>
<evidence type="ECO:0000259" key="18">
    <source>
        <dbReference type="Pfam" id="PF04548"/>
    </source>
</evidence>
<evidence type="ECO:0000256" key="9">
    <source>
        <dbReference type="ARBA" id="ARBA00022741"/>
    </source>
</evidence>
<evidence type="ECO:0000256" key="17">
    <source>
        <dbReference type="ARBA" id="ARBA00024013"/>
    </source>
</evidence>
<evidence type="ECO:0000313" key="19">
    <source>
        <dbReference type="EMBL" id="CAF1633759.1"/>
    </source>
</evidence>
<feature type="domain" description="AIG1-type G" evidence="18">
    <location>
        <begin position="43"/>
        <end position="187"/>
    </location>
</feature>
<keyword evidence="10" id="KW-0378">Hydrolase</keyword>
<dbReference type="GO" id="GO:0016020">
    <property type="term" value="C:membrane"/>
    <property type="evidence" value="ECO:0007669"/>
    <property type="project" value="UniProtKB-SubCell"/>
</dbReference>
<evidence type="ECO:0000256" key="8">
    <source>
        <dbReference type="ARBA" id="ARBA00022723"/>
    </source>
</evidence>
<dbReference type="Proteomes" id="UP000681722">
    <property type="component" value="Unassembled WGS sequence"/>
</dbReference>
<evidence type="ECO:0000256" key="6">
    <source>
        <dbReference type="ARBA" id="ARBA00022640"/>
    </source>
</evidence>